<dbReference type="PANTHER" id="PTHR11533:SF174">
    <property type="entry name" value="PUROMYCIN-SENSITIVE AMINOPEPTIDASE-RELATED"/>
    <property type="match status" value="1"/>
</dbReference>
<dbReference type="Gene3D" id="1.25.50.20">
    <property type="match status" value="1"/>
</dbReference>
<sequence>MRSGVITGGVLVSGLALVAAMPAVAAERQVLPADVVPLHYDVAIMPDAAALSFSGEVGTDVQVATTTGRIVVNAADLVLDSATLDGKTPLTIAIDKAAETATLTAPGMIAPGRHRVTIRWHGAISKFTSGFFALDYDDAAGTKKRMIATKFEPAAARRFMPLWDEPARKASYTLTADVPATDLALSNTPVAKEVTLPGGRKRVTFAKTPKMSSYLLFFASGDLERLSRKDGKVEVGIVTRRGVASRGQEALDTAVQLLPYYNSYFGAEYPIAKLDLIAGPGSGSFSAMENWGAIFFFENALLLDPASITESARQQIYSVVAHEMAHQWFGNLVTMDWWNDLWLNEGFASWMATTATSRFHPEWKPWLGSQIDRAGAMRLDALPGTHPVIQDVASGPAANQAFDGITYGKGEAVIRMLEAYVGAMPFQRGVQAYMAAHAYGNTVNDDLWTSIEAASGQPVAAIAADFLGQAGVPLVNVAGGGPVSQGRFSFDPAATAGRWTLPLTIRPLAGGSGQPWLMTAATTRLPTAAPTLVNAGQAAYARVSYAAPAYAPVLAAFPSLPAADQIGLLSDAWALGQAGKGPAARALELARALPADADPLAWTQALSAIGETTGLEAGTPGDAAWQGWVRATVAAPFARLGWTAKPGESANDAILREALIYTLGRADEPTVLVEAKRRFAGWQRDRASLPAALVDPVLILAGRNADAATFAMFRSAAKAEADPERKAALYAYMAGVRDPALAAEMLTIATGGEAPPARAARLVAQVARVHPDLAWTHALATLPAVAPNLDLRQRFQYLPSVASGSASAARADELHAIAARDFPEGSRRFADQAEAGIRQRARLKQTMLPKVDRWIASSGR</sequence>
<dbReference type="InterPro" id="IPR001930">
    <property type="entry name" value="Peptidase_M1"/>
</dbReference>
<evidence type="ECO:0000256" key="3">
    <source>
        <dbReference type="ARBA" id="ARBA00022438"/>
    </source>
</evidence>
<dbReference type="SUPFAM" id="SSF63737">
    <property type="entry name" value="Leukotriene A4 hydrolase N-terminal domain"/>
    <property type="match status" value="1"/>
</dbReference>
<dbReference type="Gene3D" id="1.10.390.10">
    <property type="entry name" value="Neutral Protease Domain 2"/>
    <property type="match status" value="1"/>
</dbReference>
<dbReference type="RefSeq" id="WP_204200485.1">
    <property type="nucleotide sequence ID" value="NZ_JAFEMC010000007.1"/>
</dbReference>
<evidence type="ECO:0000313" key="14">
    <source>
        <dbReference type="EMBL" id="MBM6578390.1"/>
    </source>
</evidence>
<name>A0ABS2DBS8_9SPHN</name>
<evidence type="ECO:0000259" key="13">
    <source>
        <dbReference type="Pfam" id="PF17900"/>
    </source>
</evidence>
<dbReference type="InterPro" id="IPR050344">
    <property type="entry name" value="Peptidase_M1_aminopeptidases"/>
</dbReference>
<comment type="similarity">
    <text evidence="2 9">Belongs to the peptidase M1 family.</text>
</comment>
<dbReference type="EC" id="3.4.11.-" evidence="9"/>
<dbReference type="InterPro" id="IPR045357">
    <property type="entry name" value="Aminopeptidase_N-like_N"/>
</dbReference>
<dbReference type="EMBL" id="JAFEMC010000007">
    <property type="protein sequence ID" value="MBM6578390.1"/>
    <property type="molecule type" value="Genomic_DNA"/>
</dbReference>
<comment type="cofactor">
    <cofactor evidence="9">
        <name>Zn(2+)</name>
        <dbReference type="ChEBI" id="CHEBI:29105"/>
    </cofactor>
    <text evidence="9">Binds 1 zinc ion per subunit.</text>
</comment>
<dbReference type="Pfam" id="PF11838">
    <property type="entry name" value="ERAP1_C"/>
    <property type="match status" value="1"/>
</dbReference>
<comment type="caution">
    <text evidence="14">The sequence shown here is derived from an EMBL/GenBank/DDBJ whole genome shotgun (WGS) entry which is preliminary data.</text>
</comment>
<evidence type="ECO:0000256" key="9">
    <source>
        <dbReference type="RuleBase" id="RU364040"/>
    </source>
</evidence>
<dbReference type="InterPro" id="IPR042097">
    <property type="entry name" value="Aminopeptidase_N-like_N_sf"/>
</dbReference>
<dbReference type="InterPro" id="IPR034016">
    <property type="entry name" value="M1_APN-typ"/>
</dbReference>
<keyword evidence="8 9" id="KW-0482">Metalloprotease</keyword>
<keyword evidence="15" id="KW-1185">Reference proteome</keyword>
<dbReference type="PANTHER" id="PTHR11533">
    <property type="entry name" value="PROTEASE M1 ZINC METALLOPROTEASE"/>
    <property type="match status" value="1"/>
</dbReference>
<dbReference type="SUPFAM" id="SSF55486">
    <property type="entry name" value="Metalloproteases ('zincins'), catalytic domain"/>
    <property type="match status" value="1"/>
</dbReference>
<evidence type="ECO:0000256" key="5">
    <source>
        <dbReference type="ARBA" id="ARBA00022723"/>
    </source>
</evidence>
<keyword evidence="7 9" id="KW-0862">Zinc</keyword>
<evidence type="ECO:0000256" key="4">
    <source>
        <dbReference type="ARBA" id="ARBA00022670"/>
    </source>
</evidence>
<keyword evidence="10" id="KW-0732">Signal</keyword>
<dbReference type="Pfam" id="PF17900">
    <property type="entry name" value="Peptidase_M1_N"/>
    <property type="match status" value="1"/>
</dbReference>
<feature type="signal peptide" evidence="10">
    <location>
        <begin position="1"/>
        <end position="25"/>
    </location>
</feature>
<protein>
    <recommendedName>
        <fullName evidence="9">Aminopeptidase</fullName>
        <ecNumber evidence="9">3.4.11.-</ecNumber>
    </recommendedName>
</protein>
<evidence type="ECO:0000256" key="1">
    <source>
        <dbReference type="ARBA" id="ARBA00000098"/>
    </source>
</evidence>
<feature type="domain" description="ERAP1-like C-terminal" evidence="12">
    <location>
        <begin position="532"/>
        <end position="838"/>
    </location>
</feature>
<keyword evidence="5 9" id="KW-0479">Metal-binding</keyword>
<evidence type="ECO:0000256" key="8">
    <source>
        <dbReference type="ARBA" id="ARBA00023049"/>
    </source>
</evidence>
<feature type="chain" id="PRO_5045834711" description="Aminopeptidase" evidence="10">
    <location>
        <begin position="26"/>
        <end position="860"/>
    </location>
</feature>
<dbReference type="Gene3D" id="2.60.40.1730">
    <property type="entry name" value="tricorn interacting facor f3 domain"/>
    <property type="match status" value="1"/>
</dbReference>
<dbReference type="InterPro" id="IPR014782">
    <property type="entry name" value="Peptidase_M1_dom"/>
</dbReference>
<dbReference type="CDD" id="cd09601">
    <property type="entry name" value="M1_APN-Q_like"/>
    <property type="match status" value="1"/>
</dbReference>
<proteinExistence type="inferred from homology"/>
<dbReference type="Pfam" id="PF01433">
    <property type="entry name" value="Peptidase_M1"/>
    <property type="match status" value="1"/>
</dbReference>
<dbReference type="Proteomes" id="UP000763641">
    <property type="component" value="Unassembled WGS sequence"/>
</dbReference>
<reference evidence="14 15" key="1">
    <citation type="submission" date="2020-12" db="EMBL/GenBank/DDBJ databases">
        <title>Sphingomonas sp.</title>
        <authorList>
            <person name="Kim M.K."/>
        </authorList>
    </citation>
    <scope>NUCLEOTIDE SEQUENCE [LARGE SCALE GENOMIC DNA]</scope>
    <source>
        <strain evidence="14 15">BT552</strain>
    </source>
</reference>
<feature type="domain" description="Peptidase M1 membrane alanine aminopeptidase" evidence="11">
    <location>
        <begin position="250"/>
        <end position="463"/>
    </location>
</feature>
<evidence type="ECO:0000313" key="15">
    <source>
        <dbReference type="Proteomes" id="UP000763641"/>
    </source>
</evidence>
<comment type="catalytic activity">
    <reaction evidence="1">
        <text>Release of an N-terminal amino acid, Xaa-|-Yaa- from a peptide, amide or arylamide. Xaa is preferably Ala, but may be most amino acids including Pro (slow action). When a terminal hydrophobic residue is followed by a prolyl residue, the two may be released as an intact Xaa-Pro dipeptide.</text>
        <dbReference type="EC" id="3.4.11.2"/>
    </reaction>
</comment>
<evidence type="ECO:0000259" key="11">
    <source>
        <dbReference type="Pfam" id="PF01433"/>
    </source>
</evidence>
<evidence type="ECO:0000256" key="2">
    <source>
        <dbReference type="ARBA" id="ARBA00010136"/>
    </source>
</evidence>
<dbReference type="InterPro" id="IPR027268">
    <property type="entry name" value="Peptidase_M4/M1_CTD_sf"/>
</dbReference>
<organism evidence="14 15">
    <name type="scientific">Sphingomonas longa</name>
    <dbReference type="NCBI Taxonomy" id="2778730"/>
    <lineage>
        <taxon>Bacteria</taxon>
        <taxon>Pseudomonadati</taxon>
        <taxon>Pseudomonadota</taxon>
        <taxon>Alphaproteobacteria</taxon>
        <taxon>Sphingomonadales</taxon>
        <taxon>Sphingomonadaceae</taxon>
        <taxon>Sphingomonas</taxon>
    </lineage>
</organism>
<dbReference type="PRINTS" id="PR00756">
    <property type="entry name" value="ALADIPTASE"/>
</dbReference>
<accession>A0ABS2DBS8</accession>
<evidence type="ECO:0000256" key="6">
    <source>
        <dbReference type="ARBA" id="ARBA00022801"/>
    </source>
</evidence>
<keyword evidence="6 9" id="KW-0378">Hydrolase</keyword>
<keyword evidence="3 9" id="KW-0031">Aminopeptidase</keyword>
<evidence type="ECO:0000259" key="12">
    <source>
        <dbReference type="Pfam" id="PF11838"/>
    </source>
</evidence>
<feature type="domain" description="Aminopeptidase N-like N-terminal" evidence="13">
    <location>
        <begin position="36"/>
        <end position="215"/>
    </location>
</feature>
<evidence type="ECO:0000256" key="7">
    <source>
        <dbReference type="ARBA" id="ARBA00022833"/>
    </source>
</evidence>
<gene>
    <name evidence="14" type="ORF">ILT43_18570</name>
</gene>
<evidence type="ECO:0000256" key="10">
    <source>
        <dbReference type="SAM" id="SignalP"/>
    </source>
</evidence>
<dbReference type="InterPro" id="IPR024571">
    <property type="entry name" value="ERAP1-like_C_dom"/>
</dbReference>
<keyword evidence="4 9" id="KW-0645">Protease</keyword>